<evidence type="ECO:0000313" key="2">
    <source>
        <dbReference type="Proteomes" id="UP000192247"/>
    </source>
</evidence>
<dbReference type="Proteomes" id="UP000192247">
    <property type="component" value="Unassembled WGS sequence"/>
</dbReference>
<evidence type="ECO:0000313" key="1">
    <source>
        <dbReference type="EMBL" id="OQR76290.1"/>
    </source>
</evidence>
<reference evidence="1 2" key="1">
    <citation type="journal article" date="2017" name="Gigascience">
        <title>Draft genome of the honey bee ectoparasitic mite, Tropilaelaps mercedesae, is shaped by the parasitic life history.</title>
        <authorList>
            <person name="Dong X."/>
            <person name="Armstrong S.D."/>
            <person name="Xia D."/>
            <person name="Makepeace B.L."/>
            <person name="Darby A.C."/>
            <person name="Kadowaki T."/>
        </authorList>
    </citation>
    <scope>NUCLEOTIDE SEQUENCE [LARGE SCALE GENOMIC DNA]</scope>
    <source>
        <strain evidence="1">Wuxi-XJTLU</strain>
    </source>
</reference>
<protein>
    <submittedName>
        <fullName evidence="1">Uncharacterized protein</fullName>
    </submittedName>
</protein>
<dbReference type="InParanoid" id="A0A1V9XS10"/>
<organism evidence="1 2">
    <name type="scientific">Tropilaelaps mercedesae</name>
    <dbReference type="NCBI Taxonomy" id="418985"/>
    <lineage>
        <taxon>Eukaryota</taxon>
        <taxon>Metazoa</taxon>
        <taxon>Ecdysozoa</taxon>
        <taxon>Arthropoda</taxon>
        <taxon>Chelicerata</taxon>
        <taxon>Arachnida</taxon>
        <taxon>Acari</taxon>
        <taxon>Parasitiformes</taxon>
        <taxon>Mesostigmata</taxon>
        <taxon>Gamasina</taxon>
        <taxon>Dermanyssoidea</taxon>
        <taxon>Laelapidae</taxon>
        <taxon>Tropilaelaps</taxon>
    </lineage>
</organism>
<dbReference type="AlphaFoldDB" id="A0A1V9XS10"/>
<keyword evidence="2" id="KW-1185">Reference proteome</keyword>
<gene>
    <name evidence="1" type="ORF">BIW11_03106</name>
</gene>
<name>A0A1V9XS10_9ACAR</name>
<proteinExistence type="predicted"/>
<accession>A0A1V9XS10</accession>
<dbReference type="EMBL" id="MNPL01005023">
    <property type="protein sequence ID" value="OQR76290.1"/>
    <property type="molecule type" value="Genomic_DNA"/>
</dbReference>
<comment type="caution">
    <text evidence="1">The sequence shown here is derived from an EMBL/GenBank/DDBJ whole genome shotgun (WGS) entry which is preliminary data.</text>
</comment>
<sequence length="284" mass="31461">MVDPRCFVNCIYALPLEVLYRSFVTKGPKAQLQMNISRPSRCLPIKTAPSDPRPCRAALFDPVQLVRHEEEAMFAPSSGKRTASIRLSGWIGRVSGDRHRPNESGEIWRIAVAPQANCSNFSVCAVQRTARDLSESISSERPDLLGLSLFRMKPLRDQTREQNLAEGAHAYCTFPNRRRSVLKIHSAKKVAAPPPIPHCYSWLRTSGIRIIGGRDIELLDLAERRTLGVNLHHAATFVSFSNTASCHQSNAAQADFAMSSSSSYLELLHPAKDGRNPSCNSLPT</sequence>